<dbReference type="EMBL" id="LN890541">
    <property type="protein sequence ID" value="CUS25211.1"/>
    <property type="molecule type" value="Genomic_DNA"/>
</dbReference>
<evidence type="ECO:0000259" key="1">
    <source>
        <dbReference type="Pfam" id="PF11603"/>
    </source>
</evidence>
<dbReference type="AlphaFoldDB" id="A0A0N7MMI4"/>
<evidence type="ECO:0000313" key="2">
    <source>
        <dbReference type="EMBL" id="CUS25211.1"/>
    </source>
</evidence>
<dbReference type="InterPro" id="IPR021646">
    <property type="entry name" value="Sir1_ORC-binding"/>
</dbReference>
<evidence type="ECO:0000313" key="3">
    <source>
        <dbReference type="Proteomes" id="UP000236544"/>
    </source>
</evidence>
<sequence length="371" mass="42381">MEVISSRYSVVDGFLIVSQHNGRKAVIDRETCCLSLNRAEKEQINAKKLRDLSRYRTNSNDLVPCESLPLFQIVGTVPQAFTQSGCSERKSYTPNAMARARSQLLIPAFFFSDVKKHFYFSNNEEGLQPRTRDFLTSAFVEERDDMFNTVNLEKTKFNTHDLDVLRCYAIDQDLYMQECYSLLSCFQTKIRTTSQGLFMLKTTLRALDKDIENFDLDHCVMKKIAHAVAPLYFVLVNIGIFSFTHAPCLKKLIRAPIDSRIGRSYNLEIKSRYLGKLFQADLPKNAKDGATCILLEILTFRTEEYSDPDQILKARDPRDFCNKLAALIIWIGYAIFAQEADSIASSASIKCISSLDFLLDVYRNSKTQCDT</sequence>
<dbReference type="InterPro" id="IPR037240">
    <property type="entry name" value="ORC1-binding_dom"/>
</dbReference>
<dbReference type="SUPFAM" id="SSF144005">
    <property type="entry name" value="ORC1-binding domain"/>
    <property type="match status" value="1"/>
</dbReference>
<protein>
    <submittedName>
        <fullName evidence="2">LAQU0S36e00122g1_1</fullName>
    </submittedName>
</protein>
<dbReference type="Proteomes" id="UP000236544">
    <property type="component" value="Unassembled WGS sequence"/>
</dbReference>
<gene>
    <name evidence="2" type="ORF">LAQU0_S36e00122g</name>
</gene>
<keyword evidence="3" id="KW-1185">Reference proteome</keyword>
<organism evidence="2 3">
    <name type="scientific">Lachancea quebecensis</name>
    <dbReference type="NCBI Taxonomy" id="1654605"/>
    <lineage>
        <taxon>Eukaryota</taxon>
        <taxon>Fungi</taxon>
        <taxon>Dikarya</taxon>
        <taxon>Ascomycota</taxon>
        <taxon>Saccharomycotina</taxon>
        <taxon>Saccharomycetes</taxon>
        <taxon>Saccharomycetales</taxon>
        <taxon>Saccharomycetaceae</taxon>
        <taxon>Lachancea</taxon>
    </lineage>
</organism>
<proteinExistence type="predicted"/>
<accession>A0A0N7MMI4</accession>
<feature type="domain" description="Sir1 ORC-binding" evidence="1">
    <location>
        <begin position="4"/>
        <end position="119"/>
    </location>
</feature>
<dbReference type="Pfam" id="PF11603">
    <property type="entry name" value="Sir1"/>
    <property type="match status" value="1"/>
</dbReference>
<reference evidence="3" key="1">
    <citation type="submission" date="2015-10" db="EMBL/GenBank/DDBJ databases">
        <authorList>
            <person name="Devillers H."/>
        </authorList>
    </citation>
    <scope>NUCLEOTIDE SEQUENCE [LARGE SCALE GENOMIC DNA]</scope>
</reference>
<dbReference type="OrthoDB" id="10380423at2759"/>
<name>A0A0N7MMI4_9SACH</name>